<keyword evidence="2" id="KW-1185">Reference proteome</keyword>
<name>A0ABW5WS66_9STAP</name>
<dbReference type="Proteomes" id="UP001597519">
    <property type="component" value="Unassembled WGS sequence"/>
</dbReference>
<accession>A0ABW5WS66</accession>
<gene>
    <name evidence="1" type="ORF">ACFSX4_04185</name>
</gene>
<dbReference type="RefSeq" id="WP_377771847.1">
    <property type="nucleotide sequence ID" value="NZ_JBHUOQ010000001.1"/>
</dbReference>
<dbReference type="EMBL" id="JBHUOQ010000001">
    <property type="protein sequence ID" value="MFD2829655.1"/>
    <property type="molecule type" value="Genomic_DNA"/>
</dbReference>
<evidence type="ECO:0000313" key="2">
    <source>
        <dbReference type="Proteomes" id="UP001597519"/>
    </source>
</evidence>
<sequence>MRKHNDLIGEMLSKTPVKASNNSNLSTLKSMEETAKREGYKPSWVSKKEMIAKRIESAESAADIDEINQLIAAYNLSCPPPMQVYPISLKYLDKCKELWRTKRV</sequence>
<proteinExistence type="predicted"/>
<comment type="caution">
    <text evidence="1">The sequence shown here is derived from an EMBL/GenBank/DDBJ whole genome shotgun (WGS) entry which is preliminary data.</text>
</comment>
<reference evidence="2" key="1">
    <citation type="journal article" date="2019" name="Int. J. Syst. Evol. Microbiol.">
        <title>The Global Catalogue of Microorganisms (GCM) 10K type strain sequencing project: providing services to taxonomists for standard genome sequencing and annotation.</title>
        <authorList>
            <consortium name="The Broad Institute Genomics Platform"/>
            <consortium name="The Broad Institute Genome Sequencing Center for Infectious Disease"/>
            <person name="Wu L."/>
            <person name="Ma J."/>
        </authorList>
    </citation>
    <scope>NUCLEOTIDE SEQUENCE [LARGE SCALE GENOMIC DNA]</scope>
    <source>
        <strain evidence="2">KCTC 33575</strain>
    </source>
</reference>
<organism evidence="1 2">
    <name type="scientific">Corticicoccus populi</name>
    <dbReference type="NCBI Taxonomy" id="1812821"/>
    <lineage>
        <taxon>Bacteria</taxon>
        <taxon>Bacillati</taxon>
        <taxon>Bacillota</taxon>
        <taxon>Bacilli</taxon>
        <taxon>Bacillales</taxon>
        <taxon>Staphylococcaceae</taxon>
        <taxon>Corticicoccus</taxon>
    </lineage>
</organism>
<evidence type="ECO:0000313" key="1">
    <source>
        <dbReference type="EMBL" id="MFD2829655.1"/>
    </source>
</evidence>
<protein>
    <submittedName>
        <fullName evidence="1">Uncharacterized protein</fullName>
    </submittedName>
</protein>